<sequence>MPIYDFECATCGPFAVMRRMAERDTPCHCPDCGREGSRLITAPSLALMGSASRTAHATNERAAHAPRHSGDGPSGRHRPGCSCCSGGKVSLAGVSGGTGAASGASGASGLKRPAGRPWMISH</sequence>
<dbReference type="RefSeq" id="WP_044453182.1">
    <property type="nucleotide sequence ID" value="NZ_CP010897.2"/>
</dbReference>
<keyword evidence="4" id="KW-1185">Reference proteome</keyword>
<dbReference type="NCBIfam" id="TIGR02605">
    <property type="entry name" value="CxxC_CxxC_SSSS"/>
    <property type="match status" value="1"/>
</dbReference>
<feature type="compositionally biased region" description="Low complexity" evidence="1">
    <location>
        <begin position="101"/>
        <end position="110"/>
    </location>
</feature>
<dbReference type="InterPro" id="IPR013429">
    <property type="entry name" value="Regulatory_FmdB_Zinc_ribbon"/>
</dbReference>
<gene>
    <name evidence="3" type="ORF">UC34_00190</name>
</gene>
<protein>
    <submittedName>
        <fullName evidence="3">FmdB family transcriptional regulator</fullName>
    </submittedName>
</protein>
<dbReference type="SMART" id="SM00834">
    <property type="entry name" value="CxxC_CXXC_SSSS"/>
    <property type="match status" value="1"/>
</dbReference>
<dbReference type="Pfam" id="PF09723">
    <property type="entry name" value="Zn_ribbon_8"/>
    <property type="match status" value="1"/>
</dbReference>
<dbReference type="EMBL" id="CP010897">
    <property type="protein sequence ID" value="AJP55833.1"/>
    <property type="molecule type" value="Genomic_DNA"/>
</dbReference>
<proteinExistence type="predicted"/>
<reference evidence="4" key="1">
    <citation type="submission" date="2015-02" db="EMBL/GenBank/DDBJ databases">
        <title>Complete Genome Sequencing of Pandoraea vervacti NS15 sp. nov.</title>
        <authorList>
            <person name="Chan K.-G."/>
        </authorList>
    </citation>
    <scope>NUCLEOTIDE SEQUENCE [LARGE SCALE GENOMIC DNA]</scope>
    <source>
        <strain evidence="4">NS15</strain>
    </source>
</reference>
<feature type="region of interest" description="Disordered" evidence="1">
    <location>
        <begin position="95"/>
        <end position="122"/>
    </location>
</feature>
<feature type="region of interest" description="Disordered" evidence="1">
    <location>
        <begin position="51"/>
        <end position="80"/>
    </location>
</feature>
<accession>A0ABM5STT7</accession>
<feature type="domain" description="Putative regulatory protein FmdB zinc ribbon" evidence="2">
    <location>
        <begin position="1"/>
        <end position="41"/>
    </location>
</feature>
<evidence type="ECO:0000256" key="1">
    <source>
        <dbReference type="SAM" id="MobiDB-lite"/>
    </source>
</evidence>
<dbReference type="Proteomes" id="UP000035085">
    <property type="component" value="Chromosome"/>
</dbReference>
<name>A0ABM5STT7_9BURK</name>
<organism evidence="3 4">
    <name type="scientific">Pandoraea vervacti</name>
    <dbReference type="NCBI Taxonomy" id="656178"/>
    <lineage>
        <taxon>Bacteria</taxon>
        <taxon>Pseudomonadati</taxon>
        <taxon>Pseudomonadota</taxon>
        <taxon>Betaproteobacteria</taxon>
        <taxon>Burkholderiales</taxon>
        <taxon>Burkholderiaceae</taxon>
        <taxon>Pandoraea</taxon>
    </lineage>
</organism>
<evidence type="ECO:0000313" key="4">
    <source>
        <dbReference type="Proteomes" id="UP000035085"/>
    </source>
</evidence>
<evidence type="ECO:0000259" key="2">
    <source>
        <dbReference type="SMART" id="SM00834"/>
    </source>
</evidence>
<evidence type="ECO:0000313" key="3">
    <source>
        <dbReference type="EMBL" id="AJP55833.1"/>
    </source>
</evidence>